<evidence type="ECO:0000313" key="1">
    <source>
        <dbReference type="EMBL" id="RKF55434.1"/>
    </source>
</evidence>
<protein>
    <submittedName>
        <fullName evidence="1">Uncharacterized protein</fullName>
    </submittedName>
</protein>
<keyword evidence="2" id="KW-1185">Reference proteome</keyword>
<dbReference type="AlphaFoldDB" id="A0A420HDA8"/>
<name>A0A420HDA8_9PEZI</name>
<dbReference type="Proteomes" id="UP000286134">
    <property type="component" value="Unassembled WGS sequence"/>
</dbReference>
<comment type="caution">
    <text evidence="1">The sequence shown here is derived from an EMBL/GenBank/DDBJ whole genome shotgun (WGS) entry which is preliminary data.</text>
</comment>
<gene>
    <name evidence="1" type="ORF">OnM2_089018</name>
</gene>
<dbReference type="EMBL" id="MCFK01008971">
    <property type="protein sequence ID" value="RKF55434.1"/>
    <property type="molecule type" value="Genomic_DNA"/>
</dbReference>
<organism evidence="1 2">
    <name type="scientific">Erysiphe neolycopersici</name>
    <dbReference type="NCBI Taxonomy" id="212602"/>
    <lineage>
        <taxon>Eukaryota</taxon>
        <taxon>Fungi</taxon>
        <taxon>Dikarya</taxon>
        <taxon>Ascomycota</taxon>
        <taxon>Pezizomycotina</taxon>
        <taxon>Leotiomycetes</taxon>
        <taxon>Erysiphales</taxon>
        <taxon>Erysiphaceae</taxon>
        <taxon>Erysiphe</taxon>
    </lineage>
</organism>
<accession>A0A420HDA8</accession>
<sequence>MIISSSQLKLWTIHACVVHQKLSSGSQKKENLVEDKGKSTILSTIRNILKTVDTNPSTCTSLEISDIRNASKTTLSIFTHPGNTMIRSLLYILQSRISLFCKKRDE</sequence>
<evidence type="ECO:0000313" key="2">
    <source>
        <dbReference type="Proteomes" id="UP000286134"/>
    </source>
</evidence>
<reference evidence="1 2" key="1">
    <citation type="journal article" date="2018" name="BMC Genomics">
        <title>Comparative genome analyses reveal sequence features reflecting distinct modes of host-adaptation between dicot and monocot powdery mildew.</title>
        <authorList>
            <person name="Wu Y."/>
            <person name="Ma X."/>
            <person name="Pan Z."/>
            <person name="Kale S.D."/>
            <person name="Song Y."/>
            <person name="King H."/>
            <person name="Zhang Q."/>
            <person name="Presley C."/>
            <person name="Deng X."/>
            <person name="Wei C.I."/>
            <person name="Xiao S."/>
        </authorList>
    </citation>
    <scope>NUCLEOTIDE SEQUENCE [LARGE SCALE GENOMIC DNA]</scope>
    <source>
        <strain evidence="1">UMSG2</strain>
    </source>
</reference>
<proteinExistence type="predicted"/>